<evidence type="ECO:0000256" key="1">
    <source>
        <dbReference type="SAM" id="Phobius"/>
    </source>
</evidence>
<dbReference type="EMBL" id="CP162599">
    <property type="protein sequence ID" value="XDK31558.1"/>
    <property type="molecule type" value="Genomic_DNA"/>
</dbReference>
<dbReference type="InterPro" id="IPR012156">
    <property type="entry name" value="Cold_shock_CspA"/>
</dbReference>
<feature type="transmembrane region" description="Helical" evidence="1">
    <location>
        <begin position="6"/>
        <end position="22"/>
    </location>
</feature>
<name>A0AB39HP25_9BACI</name>
<organism evidence="2">
    <name type="scientific">Ornithinibacillus sp. 4-3</name>
    <dbReference type="NCBI Taxonomy" id="3231488"/>
    <lineage>
        <taxon>Bacteria</taxon>
        <taxon>Bacillati</taxon>
        <taxon>Bacillota</taxon>
        <taxon>Bacilli</taxon>
        <taxon>Bacillales</taxon>
        <taxon>Bacillaceae</taxon>
        <taxon>Ornithinibacillus</taxon>
    </lineage>
</organism>
<proteinExistence type="predicted"/>
<accession>A0AB39HP25</accession>
<gene>
    <name evidence="2" type="ORF">AB4Y30_11020</name>
</gene>
<dbReference type="InterPro" id="IPR010718">
    <property type="entry name" value="DUF1294"/>
</dbReference>
<dbReference type="RefSeq" id="WP_368652285.1">
    <property type="nucleotide sequence ID" value="NZ_CP162599.1"/>
</dbReference>
<feature type="transmembrane region" description="Helical" evidence="1">
    <location>
        <begin position="34"/>
        <end position="55"/>
    </location>
</feature>
<feature type="transmembrane region" description="Helical" evidence="1">
    <location>
        <begin position="67"/>
        <end position="87"/>
    </location>
</feature>
<dbReference type="AlphaFoldDB" id="A0AB39HP25"/>
<keyword evidence="1" id="KW-1133">Transmembrane helix</keyword>
<sequence length="88" mass="10345">MDTILMSYLLIINLIALLTMAIDKQKARRRKQRISENSLWFLSVIGGALGVWIGMYLWRHKTKHRQFVLGVPILFLIQAALLLYYYFS</sequence>
<keyword evidence="1" id="KW-0472">Membrane</keyword>
<dbReference type="PIRSF" id="PIRSF002599">
    <property type="entry name" value="Cold_shock_A"/>
    <property type="match status" value="1"/>
</dbReference>
<evidence type="ECO:0000313" key="2">
    <source>
        <dbReference type="EMBL" id="XDK31558.1"/>
    </source>
</evidence>
<dbReference type="Pfam" id="PF06961">
    <property type="entry name" value="DUF1294"/>
    <property type="match status" value="1"/>
</dbReference>
<dbReference type="GO" id="GO:0003676">
    <property type="term" value="F:nucleic acid binding"/>
    <property type="evidence" value="ECO:0007669"/>
    <property type="project" value="InterPro"/>
</dbReference>
<reference evidence="2" key="1">
    <citation type="submission" date="2024-07" db="EMBL/GenBank/DDBJ databases">
        <title>Halotolerant mesophilic bacterium Ornithinibacillus sp. 4-3, sp. nov., isolated from soil.</title>
        <authorList>
            <person name="Sidarenka A.V."/>
            <person name="Guliayeva D.E."/>
            <person name="Leanovich S.I."/>
            <person name="Hileuskaya K.S."/>
            <person name="Akhremchuk A.E."/>
            <person name="Sikolenko M.A."/>
            <person name="Valentovich L.N."/>
        </authorList>
    </citation>
    <scope>NUCLEOTIDE SEQUENCE</scope>
    <source>
        <strain evidence="2">4-3</strain>
    </source>
</reference>
<protein>
    <submittedName>
        <fullName evidence="2">DUF1294 domain-containing protein</fullName>
    </submittedName>
</protein>
<keyword evidence="1" id="KW-0812">Transmembrane</keyword>